<organism evidence="1 2">
    <name type="scientific">Nocardioides mangrovicus</name>
    <dbReference type="NCBI Taxonomy" id="2478913"/>
    <lineage>
        <taxon>Bacteria</taxon>
        <taxon>Bacillati</taxon>
        <taxon>Actinomycetota</taxon>
        <taxon>Actinomycetes</taxon>
        <taxon>Propionibacteriales</taxon>
        <taxon>Nocardioidaceae</taxon>
        <taxon>Nocardioides</taxon>
    </lineage>
</organism>
<dbReference type="InterPro" id="IPR010982">
    <property type="entry name" value="Lambda_DNA-bd_dom_sf"/>
</dbReference>
<protein>
    <submittedName>
        <fullName evidence="1">XRE family transcriptional regulator</fullName>
    </submittedName>
</protein>
<evidence type="ECO:0000313" key="2">
    <source>
        <dbReference type="Proteomes" id="UP000281708"/>
    </source>
</evidence>
<name>A0A3L8NYQ8_9ACTN</name>
<reference evidence="1 2" key="1">
    <citation type="submission" date="2018-10" db="EMBL/GenBank/DDBJ databases">
        <title>Marmoricola sp. 4Q3S-7 whole genome shotgun sequence.</title>
        <authorList>
            <person name="Li F."/>
        </authorList>
    </citation>
    <scope>NUCLEOTIDE SEQUENCE [LARGE SCALE GENOMIC DNA]</scope>
    <source>
        <strain evidence="1 2">4Q3S-7</strain>
    </source>
</reference>
<dbReference type="EMBL" id="RDBE01000010">
    <property type="protein sequence ID" value="RLV47703.1"/>
    <property type="molecule type" value="Genomic_DNA"/>
</dbReference>
<evidence type="ECO:0000313" key="1">
    <source>
        <dbReference type="EMBL" id="RLV47703.1"/>
    </source>
</evidence>
<keyword evidence="2" id="KW-1185">Reference proteome</keyword>
<dbReference type="GO" id="GO:0003677">
    <property type="term" value="F:DNA binding"/>
    <property type="evidence" value="ECO:0007669"/>
    <property type="project" value="InterPro"/>
</dbReference>
<dbReference type="InterPro" id="IPR001387">
    <property type="entry name" value="Cro/C1-type_HTH"/>
</dbReference>
<dbReference type="Proteomes" id="UP000281708">
    <property type="component" value="Unassembled WGS sequence"/>
</dbReference>
<accession>A0A3L8NYQ8</accession>
<proteinExistence type="predicted"/>
<comment type="caution">
    <text evidence="1">The sequence shown here is derived from an EMBL/GenBank/DDBJ whole genome shotgun (WGS) entry which is preliminary data.</text>
</comment>
<dbReference type="Gene3D" id="1.10.260.40">
    <property type="entry name" value="lambda repressor-like DNA-binding domains"/>
    <property type="match status" value="1"/>
</dbReference>
<dbReference type="CDD" id="cd00093">
    <property type="entry name" value="HTH_XRE"/>
    <property type="match status" value="1"/>
</dbReference>
<dbReference type="AlphaFoldDB" id="A0A3L8NYQ8"/>
<sequence length="205" mass="22415">MMRKPPEHRSVYFSHPPISLGSERPRTVNIRQVVAWNVRRARKQRGWNQGELAQRLQEQTGRTWTNAAVSAAEGTWSADAPRPRAFDAEELLSFALALRVPLPWFFLPPDPTAPGTARNPNDVQVTLGRADPGHASAAIGGDQLYWIATALGATDQVWDDRLASLEDGAGRVAKAVAALSGEDVEKLIELLVKIKAIADHAEDQA</sequence>
<gene>
    <name evidence="1" type="ORF">D9V37_16270</name>
</gene>